<dbReference type="Proteomes" id="UP000315295">
    <property type="component" value="Unassembled WGS sequence"/>
</dbReference>
<evidence type="ECO:0000313" key="1">
    <source>
        <dbReference type="EMBL" id="TQD91865.1"/>
    </source>
</evidence>
<dbReference type="STRING" id="106549.A0A540LZD4"/>
<proteinExistence type="predicted"/>
<organism evidence="1 2">
    <name type="scientific">Malus baccata</name>
    <name type="common">Siberian crab apple</name>
    <name type="synonym">Pyrus baccata</name>
    <dbReference type="NCBI Taxonomy" id="106549"/>
    <lineage>
        <taxon>Eukaryota</taxon>
        <taxon>Viridiplantae</taxon>
        <taxon>Streptophyta</taxon>
        <taxon>Embryophyta</taxon>
        <taxon>Tracheophyta</taxon>
        <taxon>Spermatophyta</taxon>
        <taxon>Magnoliopsida</taxon>
        <taxon>eudicotyledons</taxon>
        <taxon>Gunneridae</taxon>
        <taxon>Pentapetalae</taxon>
        <taxon>rosids</taxon>
        <taxon>fabids</taxon>
        <taxon>Rosales</taxon>
        <taxon>Rosaceae</taxon>
        <taxon>Amygdaloideae</taxon>
        <taxon>Maleae</taxon>
        <taxon>Malus</taxon>
    </lineage>
</organism>
<name>A0A540LZD4_MALBA</name>
<comment type="caution">
    <text evidence="1">The sequence shown here is derived from an EMBL/GenBank/DDBJ whole genome shotgun (WGS) entry which is preliminary data.</text>
</comment>
<sequence length="116" mass="13498">MDLGLRGGLGSRSSVLVFPPIPIYSKRHRLVTGQRRSWDWPWRIGRHGPFYESCFCPKLALGFLFGDAYRRKIFFNYQKHMRLRSLSEKIPMVCGGWNWDEDKVPAATRPRVSRAG</sequence>
<evidence type="ECO:0000313" key="2">
    <source>
        <dbReference type="Proteomes" id="UP000315295"/>
    </source>
</evidence>
<protein>
    <submittedName>
        <fullName evidence="1">Uncharacterized protein</fullName>
    </submittedName>
</protein>
<accession>A0A540LZD4</accession>
<dbReference type="AlphaFoldDB" id="A0A540LZD4"/>
<dbReference type="EMBL" id="VIEB01000408">
    <property type="protein sequence ID" value="TQD91865.1"/>
    <property type="molecule type" value="Genomic_DNA"/>
</dbReference>
<reference evidence="1 2" key="1">
    <citation type="journal article" date="2019" name="G3 (Bethesda)">
        <title>Sequencing of a Wild Apple (Malus baccata) Genome Unravels the Differences Between Cultivated and Wild Apple Species Regarding Disease Resistance and Cold Tolerance.</title>
        <authorList>
            <person name="Chen X."/>
        </authorList>
    </citation>
    <scope>NUCLEOTIDE SEQUENCE [LARGE SCALE GENOMIC DNA]</scope>
    <source>
        <strain evidence="2">cv. Shandingzi</strain>
        <tissue evidence="1">Leaves</tissue>
    </source>
</reference>
<gene>
    <name evidence="1" type="ORF">C1H46_022575</name>
</gene>
<keyword evidence="2" id="KW-1185">Reference proteome</keyword>